<proteinExistence type="predicted"/>
<evidence type="ECO:0000313" key="2">
    <source>
        <dbReference type="EMBL" id="OIN96321.1"/>
    </source>
</evidence>
<organism evidence="2 3">
    <name type="scientific">Candidatus Desantisbacteria bacterium CG1_02_38_46</name>
    <dbReference type="NCBI Taxonomy" id="1817893"/>
    <lineage>
        <taxon>Bacteria</taxon>
        <taxon>Candidatus Desantisiibacteriota</taxon>
    </lineage>
</organism>
<comment type="caution">
    <text evidence="2">The sequence shown here is derived from an EMBL/GenBank/DDBJ whole genome shotgun (WGS) entry which is preliminary data.</text>
</comment>
<keyword evidence="1" id="KW-0812">Transmembrane</keyword>
<gene>
    <name evidence="2" type="ORF">AUJ66_06665</name>
</gene>
<sequence length="246" mass="26956">MKVKDKSLKVKVIASVFILFTVHCLLRPVLYAQPQLPYDLIGIPTAYPIQKGSCSIDFRVYGDGGVLSKIRLGLLDSLFLGLSLSVDGLVGSSTPSIPNGNPGVLAKFRIFDEITSRVWPTISLGFDSSNYWGKKGKGFYGIVSKEFSAGKMFSHIHGGLNRPVGENVGIGFFIGCDFFFTPEFSAIGEIESGYDDASSIYISYNFGIEYTPLPTLRVGFFARNLFISGAVQSTREIHIGYTNKLF</sequence>
<name>A0A1J4SA56_9BACT</name>
<evidence type="ECO:0000313" key="3">
    <source>
        <dbReference type="Proteomes" id="UP000182278"/>
    </source>
</evidence>
<dbReference type="EMBL" id="MNUO01000103">
    <property type="protein sequence ID" value="OIN96321.1"/>
    <property type="molecule type" value="Genomic_DNA"/>
</dbReference>
<protein>
    <submittedName>
        <fullName evidence="2">Uncharacterized protein</fullName>
    </submittedName>
</protein>
<reference evidence="2 3" key="1">
    <citation type="journal article" date="2016" name="Environ. Microbiol.">
        <title>Genomic resolution of a cold subsurface aquifer community provides metabolic insights for novel microbes adapted to high CO concentrations.</title>
        <authorList>
            <person name="Probst A.J."/>
            <person name="Castelle C.J."/>
            <person name="Singh A."/>
            <person name="Brown C.T."/>
            <person name="Anantharaman K."/>
            <person name="Sharon I."/>
            <person name="Hug L.A."/>
            <person name="Burstein D."/>
            <person name="Emerson J.B."/>
            <person name="Thomas B.C."/>
            <person name="Banfield J.F."/>
        </authorList>
    </citation>
    <scope>NUCLEOTIDE SEQUENCE [LARGE SCALE GENOMIC DNA]</scope>
    <source>
        <strain evidence="2">CG1_02_38_46</strain>
    </source>
</reference>
<feature type="transmembrane region" description="Helical" evidence="1">
    <location>
        <begin position="12"/>
        <end position="31"/>
    </location>
</feature>
<evidence type="ECO:0000256" key="1">
    <source>
        <dbReference type="SAM" id="Phobius"/>
    </source>
</evidence>
<keyword evidence="1" id="KW-1133">Transmembrane helix</keyword>
<accession>A0A1J4SA56</accession>
<keyword evidence="1" id="KW-0472">Membrane</keyword>
<dbReference type="AlphaFoldDB" id="A0A1J4SA56"/>
<dbReference type="Proteomes" id="UP000182278">
    <property type="component" value="Unassembled WGS sequence"/>
</dbReference>